<proteinExistence type="predicted"/>
<evidence type="ECO:0000256" key="1">
    <source>
        <dbReference type="SAM" id="Coils"/>
    </source>
</evidence>
<name>A0A1E5R763_9ASCO</name>
<gene>
    <name evidence="2" type="ORF">AWRI3578_g3522</name>
</gene>
<keyword evidence="3" id="KW-1185">Reference proteome</keyword>
<dbReference type="EMBL" id="LPNL01000008">
    <property type="protein sequence ID" value="OEJ82373.1"/>
    <property type="molecule type" value="Genomic_DNA"/>
</dbReference>
<sequence>MEHNIEDIKAAVPELETIFNDMKQLDGVFTATESKLGRAEELMAQLEKQLTELKELIPADEQECKQKIDKADEKNTS</sequence>
<dbReference type="OrthoDB" id="10414632at2759"/>
<comment type="caution">
    <text evidence="2">The sequence shown here is derived from an EMBL/GenBank/DDBJ whole genome shotgun (WGS) entry which is preliminary data.</text>
</comment>
<feature type="coiled-coil region" evidence="1">
    <location>
        <begin position="29"/>
        <end position="63"/>
    </location>
</feature>
<protein>
    <submittedName>
        <fullName evidence="2">Uncharacterized protein</fullName>
    </submittedName>
</protein>
<keyword evidence="1" id="KW-0175">Coiled coil</keyword>
<accession>A0A1E5R763</accession>
<evidence type="ECO:0000313" key="3">
    <source>
        <dbReference type="Proteomes" id="UP000095605"/>
    </source>
</evidence>
<reference evidence="3" key="1">
    <citation type="journal article" date="2016" name="Genome Announc.">
        <title>Genome sequences of three species of Hanseniaspora isolated from spontaneous wine fermentations.</title>
        <authorList>
            <person name="Sternes P.R."/>
            <person name="Lee D."/>
            <person name="Kutyna D.R."/>
            <person name="Borneman A.R."/>
        </authorList>
    </citation>
    <scope>NUCLEOTIDE SEQUENCE [LARGE SCALE GENOMIC DNA]</scope>
    <source>
        <strain evidence="3">AWRI3578</strain>
    </source>
</reference>
<dbReference type="Proteomes" id="UP000095605">
    <property type="component" value="Unassembled WGS sequence"/>
</dbReference>
<organism evidence="2 3">
    <name type="scientific">Hanseniaspora opuntiae</name>
    <dbReference type="NCBI Taxonomy" id="211096"/>
    <lineage>
        <taxon>Eukaryota</taxon>
        <taxon>Fungi</taxon>
        <taxon>Dikarya</taxon>
        <taxon>Ascomycota</taxon>
        <taxon>Saccharomycotina</taxon>
        <taxon>Saccharomycetes</taxon>
        <taxon>Saccharomycodales</taxon>
        <taxon>Saccharomycodaceae</taxon>
        <taxon>Hanseniaspora</taxon>
    </lineage>
</organism>
<dbReference type="AlphaFoldDB" id="A0A1E5R763"/>
<evidence type="ECO:0000313" key="2">
    <source>
        <dbReference type="EMBL" id="OEJ82373.1"/>
    </source>
</evidence>